<organism evidence="2 3">
    <name type="scientific">Pseudoloma neurophilia</name>
    <dbReference type="NCBI Taxonomy" id="146866"/>
    <lineage>
        <taxon>Eukaryota</taxon>
        <taxon>Fungi</taxon>
        <taxon>Fungi incertae sedis</taxon>
        <taxon>Microsporidia</taxon>
        <taxon>Pseudoloma</taxon>
    </lineage>
</organism>
<keyword evidence="1" id="KW-0472">Membrane</keyword>
<evidence type="ECO:0000313" key="2">
    <source>
        <dbReference type="EMBL" id="KRH95109.1"/>
    </source>
</evidence>
<dbReference type="Proteomes" id="UP000051530">
    <property type="component" value="Unassembled WGS sequence"/>
</dbReference>
<name>A0A0R0M4S5_9MICR</name>
<accession>A0A0R0M4S5</accession>
<evidence type="ECO:0000256" key="1">
    <source>
        <dbReference type="SAM" id="Phobius"/>
    </source>
</evidence>
<keyword evidence="3" id="KW-1185">Reference proteome</keyword>
<dbReference type="AlphaFoldDB" id="A0A0R0M4S5"/>
<gene>
    <name evidence="2" type="ORF">M153_3100040654</name>
</gene>
<protein>
    <submittedName>
        <fullName evidence="2">Uncharacterized protein</fullName>
    </submittedName>
</protein>
<keyword evidence="1" id="KW-0812">Transmembrane</keyword>
<sequence>MLSNRGHQGGIKKNLYYQTIFAGLLDNVSSVGMALRFKKL</sequence>
<comment type="caution">
    <text evidence="2">The sequence shown here is derived from an EMBL/GenBank/DDBJ whole genome shotgun (WGS) entry which is preliminary data.</text>
</comment>
<proteinExistence type="predicted"/>
<dbReference type="VEuPathDB" id="MicrosporidiaDB:M153_3100040654"/>
<feature type="transmembrane region" description="Helical" evidence="1">
    <location>
        <begin position="15"/>
        <end position="35"/>
    </location>
</feature>
<reference evidence="2 3" key="1">
    <citation type="submission" date="2015-07" db="EMBL/GenBank/DDBJ databases">
        <title>The genome of Pseudoloma neurophilia, a relevant intracellular parasite of the zebrafish.</title>
        <authorList>
            <person name="Ndikumana S."/>
            <person name="Pelin A."/>
            <person name="Sanders J."/>
            <person name="Corradi N."/>
        </authorList>
    </citation>
    <scope>NUCLEOTIDE SEQUENCE [LARGE SCALE GENOMIC DNA]</scope>
    <source>
        <strain evidence="2 3">MK1</strain>
    </source>
</reference>
<keyword evidence="1" id="KW-1133">Transmembrane helix</keyword>
<dbReference type="EMBL" id="LGUB01000006">
    <property type="protein sequence ID" value="KRH95109.1"/>
    <property type="molecule type" value="Genomic_DNA"/>
</dbReference>
<evidence type="ECO:0000313" key="3">
    <source>
        <dbReference type="Proteomes" id="UP000051530"/>
    </source>
</evidence>